<evidence type="ECO:0000313" key="4">
    <source>
        <dbReference type="Proteomes" id="UP001152467"/>
    </source>
</evidence>
<gene>
    <name evidence="2" type="ORF">PSECIP111854_00246</name>
    <name evidence="3" type="ORF">PSECIP111951_00352</name>
</gene>
<organism evidence="2 4">
    <name type="scientific">Pseudoalteromonas holothuriae</name>
    <dbReference type="NCBI Taxonomy" id="2963714"/>
    <lineage>
        <taxon>Bacteria</taxon>
        <taxon>Pseudomonadati</taxon>
        <taxon>Pseudomonadota</taxon>
        <taxon>Gammaproteobacteria</taxon>
        <taxon>Alteromonadales</taxon>
        <taxon>Pseudoalteromonadaceae</taxon>
        <taxon>Pseudoalteromonas</taxon>
    </lineage>
</organism>
<dbReference type="EMBL" id="CAMAPD010000002">
    <property type="protein sequence ID" value="CAH9051245.1"/>
    <property type="molecule type" value="Genomic_DNA"/>
</dbReference>
<dbReference type="Pfam" id="PF13460">
    <property type="entry name" value="NAD_binding_10"/>
    <property type="match status" value="1"/>
</dbReference>
<dbReference type="SUPFAM" id="SSF51735">
    <property type="entry name" value="NAD(P)-binding Rossmann-fold domains"/>
    <property type="match status" value="1"/>
</dbReference>
<dbReference type="CDD" id="cd05244">
    <property type="entry name" value="BVR-B_like_SDR_a"/>
    <property type="match status" value="1"/>
</dbReference>
<keyword evidence="4" id="KW-1185">Reference proteome</keyword>
<dbReference type="Gene3D" id="3.40.50.720">
    <property type="entry name" value="NAD(P)-binding Rossmann-like Domain"/>
    <property type="match status" value="1"/>
</dbReference>
<dbReference type="PANTHER" id="PTHR43355">
    <property type="entry name" value="FLAVIN REDUCTASE (NADPH)"/>
    <property type="match status" value="1"/>
</dbReference>
<comment type="caution">
    <text evidence="2">The sequence shown here is derived from an EMBL/GenBank/DDBJ whole genome shotgun (WGS) entry which is preliminary data.</text>
</comment>
<feature type="domain" description="NAD(P)-binding" evidence="1">
    <location>
        <begin position="7"/>
        <end position="198"/>
    </location>
</feature>
<dbReference type="InterPro" id="IPR036291">
    <property type="entry name" value="NAD(P)-bd_dom_sf"/>
</dbReference>
<evidence type="ECO:0000313" key="2">
    <source>
        <dbReference type="EMBL" id="CAH9049601.1"/>
    </source>
</evidence>
<dbReference type="PANTHER" id="PTHR43355:SF2">
    <property type="entry name" value="FLAVIN REDUCTASE (NADPH)"/>
    <property type="match status" value="1"/>
</dbReference>
<protein>
    <recommendedName>
        <fullName evidence="1">NAD(P)-binding domain-containing protein</fullName>
    </recommendedName>
</protein>
<evidence type="ECO:0000313" key="3">
    <source>
        <dbReference type="EMBL" id="CAH9051245.1"/>
    </source>
</evidence>
<reference evidence="2 5" key="1">
    <citation type="submission" date="2022-07" db="EMBL/GenBank/DDBJ databases">
        <authorList>
            <person name="Criscuolo A."/>
        </authorList>
    </citation>
    <scope>NUCLEOTIDE SEQUENCE</scope>
    <source>
        <strain evidence="5">CIP 111951</strain>
        <strain evidence="2">CIP111854</strain>
        <strain evidence="3">CIP111951</strain>
    </source>
</reference>
<dbReference type="Proteomes" id="UP001152467">
    <property type="component" value="Unassembled WGS sequence"/>
</dbReference>
<dbReference type="EMBL" id="CAMAPC010000001">
    <property type="protein sequence ID" value="CAH9049601.1"/>
    <property type="molecule type" value="Genomic_DNA"/>
</dbReference>
<dbReference type="GO" id="GO:0016646">
    <property type="term" value="F:oxidoreductase activity, acting on the CH-NH group of donors, NAD or NADP as acceptor"/>
    <property type="evidence" value="ECO:0007669"/>
    <property type="project" value="TreeGrafter"/>
</dbReference>
<dbReference type="InterPro" id="IPR051606">
    <property type="entry name" value="Polyketide_Oxido-like"/>
</dbReference>
<sequence>MKIAVIGATGWIGSTVVKEALERGHHVIAVSRQALMLEHKNLKARELDLLANSGFAHALSGAEVVISAIGGRALGNHEIVANTAAALLHELPQIGIKRLIWVGGAGSLVLENGELLLSQPEFPKEYKDEAIAQGQALKVFQDSKSTLNWVFVSPAAQIFPGERTGFYRIGGEQLLVDNEGNSKISVQDYAKALIDEVEEAQYQYQRIGVAY</sequence>
<dbReference type="AlphaFoldDB" id="A0A9W4VLH0"/>
<dbReference type="Proteomes" id="UP001152485">
    <property type="component" value="Unassembled WGS sequence"/>
</dbReference>
<accession>A0A9W4VLH0</accession>
<dbReference type="InterPro" id="IPR016040">
    <property type="entry name" value="NAD(P)-bd_dom"/>
</dbReference>
<proteinExistence type="predicted"/>
<evidence type="ECO:0000313" key="5">
    <source>
        <dbReference type="Proteomes" id="UP001152485"/>
    </source>
</evidence>
<name>A0A9W4VLH0_9GAMM</name>
<evidence type="ECO:0000259" key="1">
    <source>
        <dbReference type="Pfam" id="PF13460"/>
    </source>
</evidence>
<dbReference type="RefSeq" id="WP_261591567.1">
    <property type="nucleotide sequence ID" value="NZ_CAMAPC010000001.1"/>
</dbReference>